<dbReference type="InParanoid" id="C3ZWG3"/>
<organism>
    <name type="scientific">Branchiostoma floridae</name>
    <name type="common">Florida lancelet</name>
    <name type="synonym">Amphioxus</name>
    <dbReference type="NCBI Taxonomy" id="7739"/>
    <lineage>
        <taxon>Eukaryota</taxon>
        <taxon>Metazoa</taxon>
        <taxon>Chordata</taxon>
        <taxon>Cephalochordata</taxon>
        <taxon>Leptocardii</taxon>
        <taxon>Amphioxiformes</taxon>
        <taxon>Branchiostomatidae</taxon>
        <taxon>Branchiostoma</taxon>
    </lineage>
</organism>
<dbReference type="AlphaFoldDB" id="C3ZWG3"/>
<sequence>MAEETPMATIQGGFPRHAPGAPPHPSEQNQEVPSCRPNRGSRLVRPDKLLGRRPVAPEEVPERRHLVPPIIPHGCRLVPPNRPRGYRLVPQNRPQRDGKIAGVYRHRLRREDVNRLPLNPMYGADLPSEPGGTGNDQRTTPNEVGGSNQPPASDGPAAGLGQGQDAAQGRAPRDGLRRGHQRVQRAQAYRNGQTFGMRLGQPLNRDARSAPPVPSTPRPGGTTDGARPVAATTHVYEDGESFEMRLWPALNRDVPYAPPVPSSPRPTGGAQQVPAGPQPGLRPQDILSQLRTNPIYDSNQLQPGQLHCDIQI</sequence>
<dbReference type="EMBL" id="GG666699">
    <property type="protein sequence ID" value="EEN43092.1"/>
    <property type="molecule type" value="Genomic_DNA"/>
</dbReference>
<evidence type="ECO:0000313" key="2">
    <source>
        <dbReference type="EMBL" id="EEN43092.1"/>
    </source>
</evidence>
<feature type="compositionally biased region" description="Polar residues" evidence="1">
    <location>
        <begin position="135"/>
        <end position="151"/>
    </location>
</feature>
<protein>
    <submittedName>
        <fullName evidence="2">Uncharacterized protein</fullName>
    </submittedName>
</protein>
<feature type="region of interest" description="Disordered" evidence="1">
    <location>
        <begin position="255"/>
        <end position="285"/>
    </location>
</feature>
<feature type="compositionally biased region" description="Low complexity" evidence="1">
    <location>
        <begin position="154"/>
        <end position="170"/>
    </location>
</feature>
<feature type="region of interest" description="Disordered" evidence="1">
    <location>
        <begin position="78"/>
        <end position="227"/>
    </location>
</feature>
<accession>C3ZWG3</accession>
<name>C3ZWG3_BRAFL</name>
<feature type="region of interest" description="Disordered" evidence="1">
    <location>
        <begin position="1"/>
        <end position="59"/>
    </location>
</feature>
<gene>
    <name evidence="2" type="ORF">BRAFLDRAFT_102595</name>
</gene>
<reference evidence="2" key="1">
    <citation type="journal article" date="2008" name="Nature">
        <title>The amphioxus genome and the evolution of the chordate karyotype.</title>
        <authorList>
            <consortium name="US DOE Joint Genome Institute (JGI-PGF)"/>
            <person name="Putnam N.H."/>
            <person name="Butts T."/>
            <person name="Ferrier D.E.K."/>
            <person name="Furlong R.F."/>
            <person name="Hellsten U."/>
            <person name="Kawashima T."/>
            <person name="Robinson-Rechavi M."/>
            <person name="Shoguchi E."/>
            <person name="Terry A."/>
            <person name="Yu J.-K."/>
            <person name="Benito-Gutierrez E.L."/>
            <person name="Dubchak I."/>
            <person name="Garcia-Fernandez J."/>
            <person name="Gibson-Brown J.J."/>
            <person name="Grigoriev I.V."/>
            <person name="Horton A.C."/>
            <person name="de Jong P.J."/>
            <person name="Jurka J."/>
            <person name="Kapitonov V.V."/>
            <person name="Kohara Y."/>
            <person name="Kuroki Y."/>
            <person name="Lindquist E."/>
            <person name="Lucas S."/>
            <person name="Osoegawa K."/>
            <person name="Pennacchio L.A."/>
            <person name="Salamov A.A."/>
            <person name="Satou Y."/>
            <person name="Sauka-Spengler T."/>
            <person name="Schmutz J."/>
            <person name="Shin-I T."/>
            <person name="Toyoda A."/>
            <person name="Bronner-Fraser M."/>
            <person name="Fujiyama A."/>
            <person name="Holland L.Z."/>
            <person name="Holland P.W.H."/>
            <person name="Satoh N."/>
            <person name="Rokhsar D.S."/>
        </authorList>
    </citation>
    <scope>NUCLEOTIDE SEQUENCE [LARGE SCALE GENOMIC DNA]</scope>
    <source>
        <strain evidence="2">S238N-H82</strain>
        <tissue evidence="2">Testes</tissue>
    </source>
</reference>
<proteinExistence type="predicted"/>
<evidence type="ECO:0000256" key="1">
    <source>
        <dbReference type="SAM" id="MobiDB-lite"/>
    </source>
</evidence>